<dbReference type="SUPFAM" id="SSF52540">
    <property type="entry name" value="P-loop containing nucleoside triphosphate hydrolases"/>
    <property type="match status" value="1"/>
</dbReference>
<dbReference type="InterPro" id="IPR018982">
    <property type="entry name" value="RQC_domain"/>
</dbReference>
<dbReference type="InterPro" id="IPR014001">
    <property type="entry name" value="Helicase_ATP-bd"/>
</dbReference>
<feature type="domain" description="Helicase ATP-binding" evidence="6">
    <location>
        <begin position="33"/>
        <end position="203"/>
    </location>
</feature>
<evidence type="ECO:0000259" key="7">
    <source>
        <dbReference type="PROSITE" id="PS51194"/>
    </source>
</evidence>
<dbReference type="PROSITE" id="PS51192">
    <property type="entry name" value="HELICASE_ATP_BIND_1"/>
    <property type="match status" value="1"/>
</dbReference>
<evidence type="ECO:0000313" key="8">
    <source>
        <dbReference type="EMBL" id="AYV77951.1"/>
    </source>
</evidence>
<dbReference type="InterPro" id="IPR004589">
    <property type="entry name" value="DNA_helicase_ATP-dep_RecQ"/>
</dbReference>
<protein>
    <submittedName>
        <fullName evidence="8">DEAD/SNF2-like helicase</fullName>
    </submittedName>
</protein>
<feature type="region of interest" description="Disordered" evidence="5">
    <location>
        <begin position="546"/>
        <end position="572"/>
    </location>
</feature>
<keyword evidence="1" id="KW-0547">Nucleotide-binding</keyword>
<evidence type="ECO:0000256" key="2">
    <source>
        <dbReference type="ARBA" id="ARBA00022801"/>
    </source>
</evidence>
<proteinExistence type="predicted"/>
<dbReference type="GO" id="GO:0006260">
    <property type="term" value="P:DNA replication"/>
    <property type="evidence" value="ECO:0007669"/>
    <property type="project" value="InterPro"/>
</dbReference>
<dbReference type="Pfam" id="PF00271">
    <property type="entry name" value="Helicase_C"/>
    <property type="match status" value="1"/>
</dbReference>
<dbReference type="InterPro" id="IPR036388">
    <property type="entry name" value="WH-like_DNA-bd_sf"/>
</dbReference>
<dbReference type="InterPro" id="IPR032284">
    <property type="entry name" value="RecQ_Zn-bd"/>
</dbReference>
<dbReference type="PANTHER" id="PTHR13710:SF120">
    <property type="entry name" value="BIFUNCTIONAL 3'-5' EXONUCLEASE_ATP-DEPENDENT HELICASE WRN"/>
    <property type="match status" value="1"/>
</dbReference>
<dbReference type="SMART" id="SM00490">
    <property type="entry name" value="HELICc"/>
    <property type="match status" value="1"/>
</dbReference>
<dbReference type="NCBIfam" id="TIGR00614">
    <property type="entry name" value="recQ_fam"/>
    <property type="match status" value="1"/>
</dbReference>
<feature type="domain" description="Helicase C-terminal" evidence="7">
    <location>
        <begin position="228"/>
        <end position="377"/>
    </location>
</feature>
<dbReference type="PANTHER" id="PTHR13710">
    <property type="entry name" value="DNA HELICASE RECQ FAMILY MEMBER"/>
    <property type="match status" value="1"/>
</dbReference>
<dbReference type="Gene3D" id="1.10.10.10">
    <property type="entry name" value="Winged helix-like DNA-binding domain superfamily/Winged helix DNA-binding domain"/>
    <property type="match status" value="1"/>
</dbReference>
<name>A0A3G4ZVC2_9VIRU</name>
<keyword evidence="4" id="KW-0067">ATP-binding</keyword>
<dbReference type="PROSITE" id="PS51194">
    <property type="entry name" value="HELICASE_CTER"/>
    <property type="match status" value="1"/>
</dbReference>
<evidence type="ECO:0000259" key="6">
    <source>
        <dbReference type="PROSITE" id="PS51192"/>
    </source>
</evidence>
<dbReference type="InterPro" id="IPR036390">
    <property type="entry name" value="WH_DNA-bd_sf"/>
</dbReference>
<evidence type="ECO:0000256" key="3">
    <source>
        <dbReference type="ARBA" id="ARBA00022806"/>
    </source>
</evidence>
<dbReference type="GO" id="GO:0005524">
    <property type="term" value="F:ATP binding"/>
    <property type="evidence" value="ECO:0007669"/>
    <property type="project" value="UniProtKB-KW"/>
</dbReference>
<evidence type="ECO:0000256" key="4">
    <source>
        <dbReference type="ARBA" id="ARBA00022840"/>
    </source>
</evidence>
<dbReference type="SMART" id="SM00487">
    <property type="entry name" value="DEXDc"/>
    <property type="match status" value="1"/>
</dbReference>
<dbReference type="InterPro" id="IPR027417">
    <property type="entry name" value="P-loop_NTPase"/>
</dbReference>
<dbReference type="InterPro" id="IPR011545">
    <property type="entry name" value="DEAD/DEAH_box_helicase_dom"/>
</dbReference>
<keyword evidence="3 8" id="KW-0347">Helicase</keyword>
<dbReference type="CDD" id="cd18794">
    <property type="entry name" value="SF2_C_RecQ"/>
    <property type="match status" value="1"/>
</dbReference>
<gene>
    <name evidence="8" type="ORF">Edafosvirus3_29</name>
</gene>
<dbReference type="Pfam" id="PF09382">
    <property type="entry name" value="RQC"/>
    <property type="match status" value="1"/>
</dbReference>
<feature type="compositionally biased region" description="Acidic residues" evidence="5">
    <location>
        <begin position="551"/>
        <end position="563"/>
    </location>
</feature>
<keyword evidence="2" id="KW-0378">Hydrolase</keyword>
<dbReference type="GO" id="GO:0009378">
    <property type="term" value="F:four-way junction helicase activity"/>
    <property type="evidence" value="ECO:0007669"/>
    <property type="project" value="TreeGrafter"/>
</dbReference>
<dbReference type="InterPro" id="IPR001650">
    <property type="entry name" value="Helicase_C-like"/>
</dbReference>
<dbReference type="Gene3D" id="3.40.50.300">
    <property type="entry name" value="P-loop containing nucleotide triphosphate hydrolases"/>
    <property type="match status" value="2"/>
</dbReference>
<dbReference type="SMART" id="SM00956">
    <property type="entry name" value="RQC"/>
    <property type="match status" value="1"/>
</dbReference>
<dbReference type="Pfam" id="PF16124">
    <property type="entry name" value="RecQ_Zn_bind"/>
    <property type="match status" value="1"/>
</dbReference>
<evidence type="ECO:0000256" key="5">
    <source>
        <dbReference type="SAM" id="MobiDB-lite"/>
    </source>
</evidence>
<dbReference type="Pfam" id="PF00270">
    <property type="entry name" value="DEAD"/>
    <property type="match status" value="1"/>
</dbReference>
<dbReference type="CDD" id="cd17920">
    <property type="entry name" value="DEXHc_RecQ"/>
    <property type="match status" value="1"/>
</dbReference>
<reference evidence="8" key="1">
    <citation type="submission" date="2018-10" db="EMBL/GenBank/DDBJ databases">
        <title>Hidden diversity of soil giant viruses.</title>
        <authorList>
            <person name="Schulz F."/>
            <person name="Alteio L."/>
            <person name="Goudeau D."/>
            <person name="Ryan E.M."/>
            <person name="Malmstrom R.R."/>
            <person name="Blanchard J."/>
            <person name="Woyke T."/>
        </authorList>
    </citation>
    <scope>NUCLEOTIDE SEQUENCE</scope>
    <source>
        <strain evidence="8">EDV1</strain>
    </source>
</reference>
<dbReference type="GO" id="GO:0043138">
    <property type="term" value="F:3'-5' DNA helicase activity"/>
    <property type="evidence" value="ECO:0007669"/>
    <property type="project" value="InterPro"/>
</dbReference>
<sequence>MSDQSKRRQNYDELLQKIFGYKSLKDKQFEIIDAIINDKRNVCTILPTGYGKSLCYQLPAIYTKKVVIVISPLISLMEDQKANLEKVGIKACCYNSTISKKERYEEKQKILDGDYMIVYLTPEFIVNSEDLLTNINENIGITLFAVDEAHSVSCWGESFRPTYKELSCIKEWFPEIPLLALTGTATPRVEKDIIESLNLVDPLCVKTSFDRPNLYITIKPKVHVVEDLLPHFYGEKKKENCIVYCQTRKETEKIATMLKGKNIKCDAYHAGISNDERYRIHHDFIDGNINCIIATISFGMGIDKPDIRQVIHYGCPKDMESYYQEIGRAGRDGNPSECYIYFSRSDFITNKYFIEDIKNEKYKKYRTDMVKEIEKYLYSTLCRRKLILEYFGEIYDAKNDKCCDNCTSGKLKTATSFNFGQYAVILLNMMYKFKLSYGMTMLINIIRGSKSKKIPSFIMKSDLFGKGKNKSAEWWKLFIQILINENYLDEKKGSNKMKYCSYIVPNNKAMTWLSKNKDIDEPILELLIPSHMDKVIGVKTKKPKLINISNDDNDNNDNDDDNLDQNHKRWDEDEEKQLLKQIKSESISDIATDHKRTDGAIRSRLRHIAYQLHVKGKTVPEIMEITRLSKEKVTELIQKKTKIDDNKQENKTSPKEKEKNTYLDELEKEFNEFLTKNKKNKKIHIVD</sequence>
<dbReference type="GO" id="GO:0016787">
    <property type="term" value="F:hydrolase activity"/>
    <property type="evidence" value="ECO:0007669"/>
    <property type="project" value="UniProtKB-KW"/>
</dbReference>
<dbReference type="FunFam" id="3.40.50.300:FF:001389">
    <property type="entry name" value="ATP-dependent DNA helicase RecQ"/>
    <property type="match status" value="1"/>
</dbReference>
<dbReference type="GO" id="GO:0000724">
    <property type="term" value="P:double-strand break repair via homologous recombination"/>
    <property type="evidence" value="ECO:0007669"/>
    <property type="project" value="TreeGrafter"/>
</dbReference>
<dbReference type="EMBL" id="MK072068">
    <property type="protein sequence ID" value="AYV77951.1"/>
    <property type="molecule type" value="Genomic_DNA"/>
</dbReference>
<dbReference type="SUPFAM" id="SSF46785">
    <property type="entry name" value="Winged helix' DNA-binding domain"/>
    <property type="match status" value="1"/>
</dbReference>
<evidence type="ECO:0000256" key="1">
    <source>
        <dbReference type="ARBA" id="ARBA00022741"/>
    </source>
</evidence>
<organism evidence="8">
    <name type="scientific">Edafosvirus sp</name>
    <dbReference type="NCBI Taxonomy" id="2487765"/>
    <lineage>
        <taxon>Viruses</taxon>
        <taxon>Varidnaviria</taxon>
        <taxon>Bamfordvirae</taxon>
        <taxon>Nucleocytoviricota</taxon>
        <taxon>Megaviricetes</taxon>
        <taxon>Imitervirales</taxon>
        <taxon>Mimiviridae</taxon>
        <taxon>Klosneuvirinae</taxon>
    </lineage>
</organism>
<dbReference type="GO" id="GO:0003676">
    <property type="term" value="F:nucleic acid binding"/>
    <property type="evidence" value="ECO:0007669"/>
    <property type="project" value="InterPro"/>
</dbReference>
<accession>A0A3G4ZVC2</accession>